<feature type="transmembrane region" description="Helical" evidence="9">
    <location>
        <begin position="164"/>
        <end position="185"/>
    </location>
</feature>
<feature type="transmembrane region" description="Helical" evidence="9">
    <location>
        <begin position="89"/>
        <end position="111"/>
    </location>
</feature>
<comment type="subcellular location">
    <subcellularLocation>
        <location evidence="1">Endoplasmic reticulum membrane</location>
        <topology evidence="1">Multi-pass membrane protein</topology>
    </subcellularLocation>
</comment>
<evidence type="ECO:0000256" key="3">
    <source>
        <dbReference type="ARBA" id="ARBA00022692"/>
    </source>
</evidence>
<organism evidence="10 11">
    <name type="scientific">Riccia fluitans</name>
    <dbReference type="NCBI Taxonomy" id="41844"/>
    <lineage>
        <taxon>Eukaryota</taxon>
        <taxon>Viridiplantae</taxon>
        <taxon>Streptophyta</taxon>
        <taxon>Embryophyta</taxon>
        <taxon>Marchantiophyta</taxon>
        <taxon>Marchantiopsida</taxon>
        <taxon>Marchantiidae</taxon>
        <taxon>Marchantiales</taxon>
        <taxon>Ricciaceae</taxon>
        <taxon>Riccia</taxon>
    </lineage>
</organism>
<evidence type="ECO:0008006" key="12">
    <source>
        <dbReference type="Google" id="ProtNLM"/>
    </source>
</evidence>
<comment type="similarity">
    <text evidence="8">Belongs to the auxin efflux carrier (TC 2.A.69.2) family.</text>
</comment>
<keyword evidence="11" id="KW-1185">Reference proteome</keyword>
<feature type="transmembrane region" description="Helical" evidence="9">
    <location>
        <begin position="346"/>
        <end position="364"/>
    </location>
</feature>
<dbReference type="InterPro" id="IPR045033">
    <property type="entry name" value="PILS1/3/4/5/7"/>
</dbReference>
<keyword evidence="4 9" id="KW-1133">Transmembrane helix</keyword>
<dbReference type="InterPro" id="IPR004776">
    <property type="entry name" value="Mem_transp_PIN-like"/>
</dbReference>
<dbReference type="EMBL" id="JBHFFA010000002">
    <property type="protein sequence ID" value="KAL2644031.1"/>
    <property type="molecule type" value="Genomic_DNA"/>
</dbReference>
<feature type="transmembrane region" description="Helical" evidence="9">
    <location>
        <begin position="123"/>
        <end position="144"/>
    </location>
</feature>
<dbReference type="PANTHER" id="PTHR31651:SF33">
    <property type="entry name" value="PROTEIN PIN-LIKES 1"/>
    <property type="match status" value="1"/>
</dbReference>
<evidence type="ECO:0000256" key="2">
    <source>
        <dbReference type="ARBA" id="ARBA00022448"/>
    </source>
</evidence>
<comment type="caution">
    <text evidence="10">The sequence shown here is derived from an EMBL/GenBank/DDBJ whole genome shotgun (WGS) entry which is preliminary data.</text>
</comment>
<feature type="transmembrane region" description="Helical" evidence="9">
    <location>
        <begin position="48"/>
        <end position="69"/>
    </location>
</feature>
<evidence type="ECO:0000256" key="7">
    <source>
        <dbReference type="ARBA" id="ARBA00025100"/>
    </source>
</evidence>
<accession>A0ABD1Z8B2</accession>
<dbReference type="GO" id="GO:0009734">
    <property type="term" value="P:auxin-activated signaling pathway"/>
    <property type="evidence" value="ECO:0007669"/>
    <property type="project" value="UniProtKB-KW"/>
</dbReference>
<evidence type="ECO:0000313" key="10">
    <source>
        <dbReference type="EMBL" id="KAL2644031.1"/>
    </source>
</evidence>
<dbReference type="AlphaFoldDB" id="A0ABD1Z8B2"/>
<gene>
    <name evidence="10" type="ORF">R1flu_011618</name>
</gene>
<feature type="transmembrane region" description="Helical" evidence="9">
    <location>
        <begin position="282"/>
        <end position="300"/>
    </location>
</feature>
<evidence type="ECO:0000256" key="8">
    <source>
        <dbReference type="ARBA" id="ARBA00025752"/>
    </source>
</evidence>
<evidence type="ECO:0000256" key="5">
    <source>
        <dbReference type="ARBA" id="ARBA00023136"/>
    </source>
</evidence>
<proteinExistence type="inferred from homology"/>
<protein>
    <recommendedName>
        <fullName evidence="12">PIN-like protein</fullName>
    </recommendedName>
</protein>
<dbReference type="GO" id="GO:0005789">
    <property type="term" value="C:endoplasmic reticulum membrane"/>
    <property type="evidence" value="ECO:0007669"/>
    <property type="project" value="UniProtKB-SubCell"/>
</dbReference>
<evidence type="ECO:0000313" key="11">
    <source>
        <dbReference type="Proteomes" id="UP001605036"/>
    </source>
</evidence>
<feature type="transmembrane region" description="Helical" evidence="9">
    <location>
        <begin position="250"/>
        <end position="270"/>
    </location>
</feature>
<dbReference type="Pfam" id="PF03547">
    <property type="entry name" value="Mem_trans"/>
    <property type="match status" value="1"/>
</dbReference>
<evidence type="ECO:0000256" key="6">
    <source>
        <dbReference type="ARBA" id="ARBA00023294"/>
    </source>
</evidence>
<keyword evidence="5 9" id="KW-0472">Membrane</keyword>
<dbReference type="PANTHER" id="PTHR31651">
    <property type="match status" value="1"/>
</dbReference>
<evidence type="ECO:0000256" key="1">
    <source>
        <dbReference type="ARBA" id="ARBA00004477"/>
    </source>
</evidence>
<feature type="transmembrane region" description="Helical" evidence="9">
    <location>
        <begin position="6"/>
        <end position="28"/>
    </location>
</feature>
<keyword evidence="3 9" id="KW-0812">Transmembrane</keyword>
<comment type="function">
    <text evidence="7">Involved in cellular auxin homeostasis by regulating auxin metabolism. Regulates intracellular auxin accumulation at the endoplasmic reticulum and thus auxin availability for nuclear auxin signaling.</text>
</comment>
<sequence length="365" mass="39551">MGTDLLSAFSMAVLPVAKLLLTCAFGAWLASKYMQVLTAEGRKHMNMVICSSTCFSLIIAAMMVFLAYTPALVFSKLTNAVTIENIVTWWYMPLNVILSYSMGSGLAIIVISYTSPPPHLKSLVIASCAAGNIGNIMLVLVPSICHDKENPFGASEACSQNGVAYVSFGMLTGMVLTWSFIYSILKPAEKDEIGIEKNAAVVSSATKQVECFVPYFCGVSETTIGVRTNVTIRTKSANPDEKSVWLRQTYCSKLTGLIVGLVPSFKWLFLGPLRAFTDSAEIIGQAMIPCMNLVLGASLVQGSQTCEMPLTTIIGIILVRFLALPVLGMMTIKIAHDFGFLPEDPLFRFVLMLQFTMPTAINVGT</sequence>
<reference evidence="10 11" key="1">
    <citation type="submission" date="2024-09" db="EMBL/GenBank/DDBJ databases">
        <title>Chromosome-scale assembly of Riccia fluitans.</title>
        <authorList>
            <person name="Paukszto L."/>
            <person name="Sawicki J."/>
            <person name="Karawczyk K."/>
            <person name="Piernik-Szablinska J."/>
            <person name="Szczecinska M."/>
            <person name="Mazdziarz M."/>
        </authorList>
    </citation>
    <scope>NUCLEOTIDE SEQUENCE [LARGE SCALE GENOMIC DNA]</scope>
    <source>
        <strain evidence="10">Rf_01</strain>
        <tissue evidence="10">Aerial parts of the thallus</tissue>
    </source>
</reference>
<name>A0ABD1Z8B2_9MARC</name>
<keyword evidence="6" id="KW-0927">Auxin signaling pathway</keyword>
<keyword evidence="2" id="KW-0813">Transport</keyword>
<feature type="transmembrane region" description="Helical" evidence="9">
    <location>
        <begin position="312"/>
        <end position="334"/>
    </location>
</feature>
<dbReference type="Proteomes" id="UP001605036">
    <property type="component" value="Unassembled WGS sequence"/>
</dbReference>
<evidence type="ECO:0000256" key="4">
    <source>
        <dbReference type="ARBA" id="ARBA00022989"/>
    </source>
</evidence>
<evidence type="ECO:0000256" key="9">
    <source>
        <dbReference type="SAM" id="Phobius"/>
    </source>
</evidence>